<gene>
    <name evidence="1" type="ORF">AG0111_0g2785</name>
</gene>
<keyword evidence="2" id="KW-1185">Reference proteome</keyword>
<reference evidence="1 2" key="1">
    <citation type="journal article" date="2019" name="bioRxiv">
        <title>Genomics, evolutionary history and diagnostics of the Alternaria alternata species group including apple and Asian pear pathotypes.</title>
        <authorList>
            <person name="Armitage A.D."/>
            <person name="Cockerton H.M."/>
            <person name="Sreenivasaprasad S."/>
            <person name="Woodhall J.W."/>
            <person name="Lane C.R."/>
            <person name="Harrison R.J."/>
            <person name="Clarkson J.P."/>
        </authorList>
    </citation>
    <scope>NUCLEOTIDE SEQUENCE [LARGE SCALE GENOMIC DNA]</scope>
    <source>
        <strain evidence="1 2">FERA 650</strain>
    </source>
</reference>
<evidence type="ECO:0000313" key="1">
    <source>
        <dbReference type="EMBL" id="KAB2109116.1"/>
    </source>
</evidence>
<accession>A0ACB6FXA5</accession>
<protein>
    <submittedName>
        <fullName evidence="1">Uncharacterized protein</fullName>
    </submittedName>
</protein>
<organism evidence="1 2">
    <name type="scientific">Alternaria gaisen</name>
    <dbReference type="NCBI Taxonomy" id="167740"/>
    <lineage>
        <taxon>Eukaryota</taxon>
        <taxon>Fungi</taxon>
        <taxon>Dikarya</taxon>
        <taxon>Ascomycota</taxon>
        <taxon>Pezizomycotina</taxon>
        <taxon>Dothideomycetes</taxon>
        <taxon>Pleosporomycetidae</taxon>
        <taxon>Pleosporales</taxon>
        <taxon>Pleosporineae</taxon>
        <taxon>Pleosporaceae</taxon>
        <taxon>Alternaria</taxon>
        <taxon>Alternaria sect. Alternaria</taxon>
    </lineage>
</organism>
<comment type="caution">
    <text evidence="1">The sequence shown here is derived from an EMBL/GenBank/DDBJ whole genome shotgun (WGS) entry which is preliminary data.</text>
</comment>
<sequence length="314" mass="34605">MADNVLSLYPYSPSKPLAIASTGIFLILLLVHFVKLIKTKTWFAVPLFIGAVCELLLFYYIPEENTQSIVNNYENLTDTSQVESLGYTARAYGCSHPSSKNAYIVQTMLILLAPILFAATIYMFMGRLVLASGHKKASIIRPTWLTKVFLGGDILCFLVQAAGASMLVKTDASHSTGDLGKYIILGGLLIQIVVFGFFLVVAAIFHLRAGKVKTWRAGTVRMFNWRKYMVTLYIASGLVTVRNIFRVVEYVMGNEGYLLTHEWPIYVFDALPMAAALASCTSWYVGDTVPEVSNSNADDADVAIVGWGSHGSRI</sequence>
<name>A0ACB6FXA5_9PLEO</name>
<dbReference type="EMBL" id="PDWZ02000002">
    <property type="protein sequence ID" value="KAB2109116.1"/>
    <property type="molecule type" value="Genomic_DNA"/>
</dbReference>
<proteinExistence type="predicted"/>
<dbReference type="Proteomes" id="UP000293547">
    <property type="component" value="Unassembled WGS sequence"/>
</dbReference>
<evidence type="ECO:0000313" key="2">
    <source>
        <dbReference type="Proteomes" id="UP000293547"/>
    </source>
</evidence>